<sequence length="119" mass="13924">MSFPAQVKYIVLTLLFVVATVNSTRTTMDILKSSKRLENLKGEVNSLEEKRAYLNSTLEYKRTDEFVEERARNALNLIKPGEKVYVHPKVLGKSIERQDTQTQEKEKPPVQLWYELFFE</sequence>
<evidence type="ECO:0000313" key="2">
    <source>
        <dbReference type="EMBL" id="KKS17342.1"/>
    </source>
</evidence>
<organism evidence="2 3">
    <name type="scientific">candidate division WWE3 bacterium GW2011_GWB1_41_6</name>
    <dbReference type="NCBI Taxonomy" id="1619112"/>
    <lineage>
        <taxon>Bacteria</taxon>
        <taxon>Katanobacteria</taxon>
    </lineage>
</organism>
<proteinExistence type="predicted"/>
<dbReference type="EMBL" id="LCBS01000003">
    <property type="protein sequence ID" value="KKS17342.1"/>
    <property type="molecule type" value="Genomic_DNA"/>
</dbReference>
<reference evidence="2 3" key="1">
    <citation type="journal article" date="2015" name="Nature">
        <title>rRNA introns, odd ribosomes, and small enigmatic genomes across a large radiation of phyla.</title>
        <authorList>
            <person name="Brown C.T."/>
            <person name="Hug L.A."/>
            <person name="Thomas B.C."/>
            <person name="Sharon I."/>
            <person name="Castelle C.J."/>
            <person name="Singh A."/>
            <person name="Wilkins M.J."/>
            <person name="Williams K.H."/>
            <person name="Banfield J.F."/>
        </authorList>
    </citation>
    <scope>NUCLEOTIDE SEQUENCE [LARGE SCALE GENOMIC DNA]</scope>
</reference>
<keyword evidence="1" id="KW-0175">Coiled coil</keyword>
<dbReference type="Pfam" id="PF04977">
    <property type="entry name" value="DivIC"/>
    <property type="match status" value="1"/>
</dbReference>
<accession>A0A0G0WYX4</accession>
<protein>
    <submittedName>
        <fullName evidence="2">Septum formation initiator</fullName>
    </submittedName>
</protein>
<feature type="coiled-coil region" evidence="1">
    <location>
        <begin position="30"/>
        <end position="57"/>
    </location>
</feature>
<dbReference type="AlphaFoldDB" id="A0A0G0WYX4"/>
<gene>
    <name evidence="2" type="ORF">UU72_C0003G0003</name>
</gene>
<name>A0A0G0WYX4_UNCKA</name>
<comment type="caution">
    <text evidence="2">The sequence shown here is derived from an EMBL/GenBank/DDBJ whole genome shotgun (WGS) entry which is preliminary data.</text>
</comment>
<evidence type="ECO:0000313" key="3">
    <source>
        <dbReference type="Proteomes" id="UP000034163"/>
    </source>
</evidence>
<dbReference type="Proteomes" id="UP000034163">
    <property type="component" value="Unassembled WGS sequence"/>
</dbReference>
<evidence type="ECO:0000256" key="1">
    <source>
        <dbReference type="SAM" id="Coils"/>
    </source>
</evidence>
<dbReference type="InterPro" id="IPR007060">
    <property type="entry name" value="FtsL/DivIC"/>
</dbReference>